<organism evidence="4 5">
    <name type="scientific">Kocuria rhizophila (strain ATCC 9341 / DSM 348 / NBRC 103217 / DC2201)</name>
    <dbReference type="NCBI Taxonomy" id="378753"/>
    <lineage>
        <taxon>Bacteria</taxon>
        <taxon>Bacillati</taxon>
        <taxon>Actinomycetota</taxon>
        <taxon>Actinomycetes</taxon>
        <taxon>Micrococcales</taxon>
        <taxon>Micrococcaceae</taxon>
        <taxon>Kocuria</taxon>
    </lineage>
</organism>
<dbReference type="InterPro" id="IPR011853">
    <property type="entry name" value="TRAP_DctM-Dct_fused"/>
</dbReference>
<dbReference type="RefSeq" id="WP_012397584.1">
    <property type="nucleotide sequence ID" value="NC_010617.1"/>
</dbReference>
<feature type="transmembrane region" description="Helical" evidence="2">
    <location>
        <begin position="624"/>
        <end position="650"/>
    </location>
</feature>
<feature type="compositionally biased region" description="Basic and acidic residues" evidence="1">
    <location>
        <begin position="739"/>
        <end position="749"/>
    </location>
</feature>
<feature type="transmembrane region" description="Helical" evidence="2">
    <location>
        <begin position="146"/>
        <end position="164"/>
    </location>
</feature>
<feature type="transmembrane region" description="Helical" evidence="2">
    <location>
        <begin position="197"/>
        <end position="224"/>
    </location>
</feature>
<dbReference type="PANTHER" id="PTHR43849:SF2">
    <property type="entry name" value="BLL3936 PROTEIN"/>
    <property type="match status" value="1"/>
</dbReference>
<dbReference type="AlphaFoldDB" id="B2GHL9"/>
<evidence type="ECO:0000256" key="2">
    <source>
        <dbReference type="SAM" id="Phobius"/>
    </source>
</evidence>
<dbReference type="KEGG" id="krh:KRH_05110"/>
<keyword evidence="2" id="KW-1133">Transmembrane helix</keyword>
<evidence type="ECO:0000313" key="5">
    <source>
        <dbReference type="Proteomes" id="UP000008838"/>
    </source>
</evidence>
<feature type="region of interest" description="Disordered" evidence="1">
    <location>
        <begin position="703"/>
        <end position="749"/>
    </location>
</feature>
<feature type="transmembrane region" description="Helical" evidence="2">
    <location>
        <begin position="563"/>
        <end position="585"/>
    </location>
</feature>
<dbReference type="Proteomes" id="UP000008838">
    <property type="component" value="Chromosome"/>
</dbReference>
<evidence type="ECO:0000313" key="4">
    <source>
        <dbReference type="EMBL" id="BAG28858.1"/>
    </source>
</evidence>
<keyword evidence="2" id="KW-0812">Transmembrane</keyword>
<feature type="transmembrane region" description="Helical" evidence="2">
    <location>
        <begin position="597"/>
        <end position="618"/>
    </location>
</feature>
<feature type="transmembrane region" description="Helical" evidence="2">
    <location>
        <begin position="170"/>
        <end position="190"/>
    </location>
</feature>
<keyword evidence="2" id="KW-0472">Membrane</keyword>
<proteinExistence type="predicted"/>
<feature type="transmembrane region" description="Helical" evidence="2">
    <location>
        <begin position="367"/>
        <end position="391"/>
    </location>
</feature>
<gene>
    <name evidence="4" type="ordered locus">KRH_05110</name>
</gene>
<sequence>MSTPYQTGDAAGPASASAPTGTAGPITTPGPAIDPRTGAEITATHPHGGDDAAQPTMPSDVSLHDASPRLTPFWRSLVIVLTVVGVLLTMNQVFFWNVGGVTIPTNSFLYLLIAVFVPIVFIVTPIRKHAPGSAARQRRGVPWYDVLLVLAVVGTSVYFAVHGIEIQEYGWQYMAPTLATVLSFVFWALILETLRRAAGLVVLVIAFLFSVYPLFAGIIPLSFLQGISYDLPTLAQVHTMGVDSVLGLPLQTAGTILVGFLLFGVVLQHTGGADFFHELSMAVFGRYRGGSAKVAVASSAAMGMMSGSAVSNVLTTGPMTIPAMKRSGFSARVAGAVEATASSGGSITPPIMGTAAFLMVSFVGVPYTSILVAATIPAILYYLGIFLQIDGYAAQRGLRGTPKNLLPRARHALAMGWPYLGALAVLTVLLFTTDSEAQVPYWVVAILLLIALVKPSVTFGPRQWVDMGVDVGKTLAQIVGIIAGVGLILGGLTATGVALSLSRDLVALVGDNVVLILIAGAVVCFILGMGLTISAAYVFLAIVMVPAVTALGVDPIAAHLFVIYWASVSYITPPVGLAAFAAAGISKASPMATCFSAMKLGAVKYVVPFGFALNPALVAQGEPVHIVLAFLSSLVAVYAIAAAMGGWLTFVERQLPLYLRVVLAVGGFMMFLPGALVTLIGLALVVAAAVLARLSRPRAVVDPETGQITRVPEGAEVPDAARGTHGAHDTGGATAGAHAPHENTKENAS</sequence>
<dbReference type="PANTHER" id="PTHR43849">
    <property type="entry name" value="BLL3936 PROTEIN"/>
    <property type="match status" value="1"/>
</dbReference>
<feature type="transmembrane region" description="Helical" evidence="2">
    <location>
        <begin position="657"/>
        <end position="690"/>
    </location>
</feature>
<feature type="transmembrane region" description="Helical" evidence="2">
    <location>
        <begin position="439"/>
        <end position="457"/>
    </location>
</feature>
<name>B2GHL9_KOCRD</name>
<feature type="transmembrane region" description="Helical" evidence="2">
    <location>
        <begin position="244"/>
        <end position="267"/>
    </location>
</feature>
<feature type="transmembrane region" description="Helical" evidence="2">
    <location>
        <begin position="412"/>
        <end position="433"/>
    </location>
</feature>
<dbReference type="Pfam" id="PF06808">
    <property type="entry name" value="DctM"/>
    <property type="match status" value="1"/>
</dbReference>
<dbReference type="STRING" id="378753.KRH_05110"/>
<dbReference type="InterPro" id="IPR010656">
    <property type="entry name" value="DctM"/>
</dbReference>
<feature type="transmembrane region" description="Helical" evidence="2">
    <location>
        <begin position="478"/>
        <end position="499"/>
    </location>
</feature>
<feature type="transmembrane region" description="Helical" evidence="2">
    <location>
        <begin position="77"/>
        <end position="96"/>
    </location>
</feature>
<evidence type="ECO:0000256" key="1">
    <source>
        <dbReference type="SAM" id="MobiDB-lite"/>
    </source>
</evidence>
<protein>
    <submittedName>
        <fullName evidence="4">Putative TRAP family transporter</fullName>
    </submittedName>
</protein>
<dbReference type="HOGENOM" id="CLU_007041_3_1_11"/>
<dbReference type="EMBL" id="AP009152">
    <property type="protein sequence ID" value="BAG28858.1"/>
    <property type="molecule type" value="Genomic_DNA"/>
</dbReference>
<feature type="compositionally biased region" description="Low complexity" evidence="1">
    <location>
        <begin position="720"/>
        <end position="738"/>
    </location>
</feature>
<feature type="transmembrane region" description="Helical" evidence="2">
    <location>
        <begin position="108"/>
        <end position="126"/>
    </location>
</feature>
<dbReference type="eggNOG" id="COG4666">
    <property type="taxonomic scope" value="Bacteria"/>
</dbReference>
<feature type="transmembrane region" description="Helical" evidence="2">
    <location>
        <begin position="535"/>
        <end position="557"/>
    </location>
</feature>
<feature type="transmembrane region" description="Helical" evidence="2">
    <location>
        <begin position="505"/>
        <end position="528"/>
    </location>
</feature>
<keyword evidence="5" id="KW-1185">Reference proteome</keyword>
<feature type="domain" description="TRAP C4-dicarboxylate transport system permease DctM subunit" evidence="3">
    <location>
        <begin position="186"/>
        <end position="620"/>
    </location>
</feature>
<dbReference type="NCBIfam" id="TIGR02123">
    <property type="entry name" value="TRAP_fused"/>
    <property type="match status" value="1"/>
</dbReference>
<feature type="region of interest" description="Disordered" evidence="1">
    <location>
        <begin position="1"/>
        <end position="61"/>
    </location>
</feature>
<reference evidence="4 5" key="1">
    <citation type="journal article" date="2008" name="J. Bacteriol.">
        <title>Complete genome sequence of the soil actinomycete Kocuria rhizophila.</title>
        <authorList>
            <person name="Takarada H."/>
            <person name="Sekine M."/>
            <person name="Kosugi H."/>
            <person name="Matsuo Y."/>
            <person name="Fujisawa T."/>
            <person name="Omata S."/>
            <person name="Kishi E."/>
            <person name="Shimizu A."/>
            <person name="Tsukatani N."/>
            <person name="Tanikawa S."/>
            <person name="Fujita N."/>
            <person name="Harayama S."/>
        </authorList>
    </citation>
    <scope>NUCLEOTIDE SEQUENCE [LARGE SCALE GENOMIC DNA]</scope>
    <source>
        <strain evidence="5">ATCC 9341 / DSM 348 / NBRC 103217 / DC2201</strain>
    </source>
</reference>
<accession>B2GHL9</accession>
<evidence type="ECO:0000259" key="3">
    <source>
        <dbReference type="Pfam" id="PF06808"/>
    </source>
</evidence>
<feature type="compositionally biased region" description="Low complexity" evidence="1">
    <location>
        <begin position="10"/>
        <end position="33"/>
    </location>
</feature>